<dbReference type="Proteomes" id="UP000242638">
    <property type="component" value="Unassembled WGS sequence"/>
</dbReference>
<dbReference type="PANTHER" id="PTHR14241">
    <property type="entry name" value="INTERFERON-INDUCED PROTEIN 44"/>
    <property type="match status" value="1"/>
</dbReference>
<evidence type="ECO:0000313" key="2">
    <source>
        <dbReference type="Proteomes" id="UP000242638"/>
    </source>
</evidence>
<dbReference type="InterPro" id="IPR027417">
    <property type="entry name" value="P-loop_NTPase"/>
</dbReference>
<organism evidence="1 2">
    <name type="scientific">Poecilia reticulata</name>
    <name type="common">Guppy</name>
    <name type="synonym">Acanthophacelus reticulatus</name>
    <dbReference type="NCBI Taxonomy" id="8081"/>
    <lineage>
        <taxon>Eukaryota</taxon>
        <taxon>Metazoa</taxon>
        <taxon>Chordata</taxon>
        <taxon>Craniata</taxon>
        <taxon>Vertebrata</taxon>
        <taxon>Euteleostomi</taxon>
        <taxon>Actinopterygii</taxon>
        <taxon>Neopterygii</taxon>
        <taxon>Teleostei</taxon>
        <taxon>Neoteleostei</taxon>
        <taxon>Acanthomorphata</taxon>
        <taxon>Ovalentaria</taxon>
        <taxon>Atherinomorphae</taxon>
        <taxon>Cyprinodontiformes</taxon>
        <taxon>Poeciliidae</taxon>
        <taxon>Poeciliinae</taxon>
        <taxon>Poecilia</taxon>
    </lineage>
</organism>
<dbReference type="AlphaFoldDB" id="A0A3P9PUT3"/>
<sequence length="279" mass="31554">IMLNEQKPTDSLCVLRQKQQNLQYVQEYKPEKDDIRYLRVLLYGPVGSGKSSFINSVSNVIRGRMTVPAWASTMTSDQSFTKKYETHKFIKGRGTTKTFYPLVFNDIMGLEDGTDKGVHADDIKLALRGHVRESYKFNPVAPLSQDDPGYNPTPSADDKVHVLVCMMSANTHQIKPSILEKVKSIRETASDLGIPHMAMMTHIDEACGEIEKDLRNVYKSKYVRKKMKDFSAAVGIPMNCIFPVKNYSEEISLNDDIDSLILSALRTMVDFGDDFIEKI</sequence>
<dbReference type="GO" id="GO:0006955">
    <property type="term" value="P:immune response"/>
    <property type="evidence" value="ECO:0007669"/>
    <property type="project" value="TreeGrafter"/>
</dbReference>
<dbReference type="STRING" id="8081.ENSPREP00000025544"/>
<dbReference type="Ensembl" id="ENSPRET00000025799.1">
    <property type="protein sequence ID" value="ENSPREP00000025544.1"/>
    <property type="gene ID" value="ENSPREG00000017243.1"/>
</dbReference>
<dbReference type="Bgee" id="ENSPREG00000017243">
    <property type="expression patterns" value="Expressed in caudal fin and 1 other cell type or tissue"/>
</dbReference>
<reference evidence="1" key="2">
    <citation type="submission" date="2025-08" db="UniProtKB">
        <authorList>
            <consortium name="Ensembl"/>
        </authorList>
    </citation>
    <scope>IDENTIFICATION</scope>
    <source>
        <strain evidence="1">Guanapo</strain>
    </source>
</reference>
<dbReference type="OMA" id="QGRSTHN"/>
<evidence type="ECO:0000313" key="1">
    <source>
        <dbReference type="Ensembl" id="ENSPREP00000025544.1"/>
    </source>
</evidence>
<protein>
    <submittedName>
        <fullName evidence="1">Interferon-induced protein 44-like</fullName>
    </submittedName>
</protein>
<name>A0A3P9PUT3_POERE</name>
<dbReference type="GeneTree" id="ENSGT00940000160560"/>
<dbReference type="PANTHER" id="PTHR14241:SF1">
    <property type="entry name" value="INTERFERON-INDUCED PROTEIN 44-RELATED"/>
    <property type="match status" value="1"/>
</dbReference>
<proteinExistence type="predicted"/>
<dbReference type="Gene3D" id="3.40.50.300">
    <property type="entry name" value="P-loop containing nucleotide triphosphate hydrolases"/>
    <property type="match status" value="1"/>
</dbReference>
<dbReference type="SUPFAM" id="SSF52540">
    <property type="entry name" value="P-loop containing nucleoside triphosphate hydrolases"/>
    <property type="match status" value="1"/>
</dbReference>
<keyword evidence="2" id="KW-1185">Reference proteome</keyword>
<dbReference type="CDD" id="cd00882">
    <property type="entry name" value="Ras_like_GTPase"/>
    <property type="match status" value="1"/>
</dbReference>
<reference evidence="2" key="1">
    <citation type="submission" date="2013-11" db="EMBL/GenBank/DDBJ databases">
        <title>The genomic landscape of the Guanapo guppy.</title>
        <authorList>
            <person name="Kuenstner A."/>
            <person name="Dreyer C."/>
        </authorList>
    </citation>
    <scope>NUCLEOTIDE SEQUENCE</scope>
    <source>
        <strain evidence="2">Guanapo</strain>
    </source>
</reference>
<reference evidence="1" key="3">
    <citation type="submission" date="2025-09" db="UniProtKB">
        <authorList>
            <consortium name="Ensembl"/>
        </authorList>
    </citation>
    <scope>IDENTIFICATION</scope>
    <source>
        <strain evidence="1">Guanapo</strain>
    </source>
</reference>
<accession>A0A3P9PUT3</accession>